<keyword evidence="1" id="KW-0472">Membrane</keyword>
<feature type="transmembrane region" description="Helical" evidence="1">
    <location>
        <begin position="189"/>
        <end position="213"/>
    </location>
</feature>
<dbReference type="EMBL" id="ML210168">
    <property type="protein sequence ID" value="TFK27059.1"/>
    <property type="molecule type" value="Genomic_DNA"/>
</dbReference>
<proteinExistence type="predicted"/>
<sequence length="346" mass="38566">MVSLITPEQALQELLQAMSLVHYVQLSAMCWLLYDHVLSTRDEVDFIWAKPWTLLKRLYIFPFFSAKVGRVLKAAFVSEVILSQMAIVFSIKDSKIHTELIGTSHTWCRAIQVSSNAFLTWVPILIFECLLAFLAASRVYGRHLQLGNWTGCTVLQTLLRDNLLYFLSVFASHFVTMMVWILFYDKPYYIAIPASFTHSVSVVMTCRITLNLCKAHKNPALMRLDIDDIIDNNSFIQRAQSDLTGPVQQGNTQHVIQAHTTTTHSALGRTSGASSVLDSVTVRPSTSSSVVKLRKLSRTHTASSDRSLFESPSICDHALDIDGIPHRCLAPGSRDAAAGFLEDSSG</sequence>
<dbReference type="Proteomes" id="UP000307440">
    <property type="component" value="Unassembled WGS sequence"/>
</dbReference>
<evidence type="ECO:0000259" key="2">
    <source>
        <dbReference type="Pfam" id="PF20151"/>
    </source>
</evidence>
<feature type="transmembrane region" description="Helical" evidence="1">
    <location>
        <begin position="162"/>
        <end position="183"/>
    </location>
</feature>
<evidence type="ECO:0000256" key="1">
    <source>
        <dbReference type="SAM" id="Phobius"/>
    </source>
</evidence>
<keyword evidence="4" id="KW-1185">Reference proteome</keyword>
<organism evidence="3 4">
    <name type="scientific">Coprinopsis marcescibilis</name>
    <name type="common">Agaric fungus</name>
    <name type="synonym">Psathyrella marcescibilis</name>
    <dbReference type="NCBI Taxonomy" id="230819"/>
    <lineage>
        <taxon>Eukaryota</taxon>
        <taxon>Fungi</taxon>
        <taxon>Dikarya</taxon>
        <taxon>Basidiomycota</taxon>
        <taxon>Agaricomycotina</taxon>
        <taxon>Agaricomycetes</taxon>
        <taxon>Agaricomycetidae</taxon>
        <taxon>Agaricales</taxon>
        <taxon>Agaricineae</taxon>
        <taxon>Psathyrellaceae</taxon>
        <taxon>Coprinopsis</taxon>
    </lineage>
</organism>
<name>A0A5C3L239_COPMA</name>
<feature type="domain" description="DUF6533" evidence="2">
    <location>
        <begin position="23"/>
        <end position="61"/>
    </location>
</feature>
<dbReference type="AlphaFoldDB" id="A0A5C3L239"/>
<dbReference type="Pfam" id="PF20151">
    <property type="entry name" value="DUF6533"/>
    <property type="match status" value="1"/>
</dbReference>
<evidence type="ECO:0000313" key="3">
    <source>
        <dbReference type="EMBL" id="TFK27059.1"/>
    </source>
</evidence>
<dbReference type="OrthoDB" id="3256800at2759"/>
<keyword evidence="1" id="KW-0812">Transmembrane</keyword>
<reference evidence="3 4" key="1">
    <citation type="journal article" date="2019" name="Nat. Ecol. Evol.">
        <title>Megaphylogeny resolves global patterns of mushroom evolution.</title>
        <authorList>
            <person name="Varga T."/>
            <person name="Krizsan K."/>
            <person name="Foldi C."/>
            <person name="Dima B."/>
            <person name="Sanchez-Garcia M."/>
            <person name="Sanchez-Ramirez S."/>
            <person name="Szollosi G.J."/>
            <person name="Szarkandi J.G."/>
            <person name="Papp V."/>
            <person name="Albert L."/>
            <person name="Andreopoulos W."/>
            <person name="Angelini C."/>
            <person name="Antonin V."/>
            <person name="Barry K.W."/>
            <person name="Bougher N.L."/>
            <person name="Buchanan P."/>
            <person name="Buyck B."/>
            <person name="Bense V."/>
            <person name="Catcheside P."/>
            <person name="Chovatia M."/>
            <person name="Cooper J."/>
            <person name="Damon W."/>
            <person name="Desjardin D."/>
            <person name="Finy P."/>
            <person name="Geml J."/>
            <person name="Haridas S."/>
            <person name="Hughes K."/>
            <person name="Justo A."/>
            <person name="Karasinski D."/>
            <person name="Kautmanova I."/>
            <person name="Kiss B."/>
            <person name="Kocsube S."/>
            <person name="Kotiranta H."/>
            <person name="LaButti K.M."/>
            <person name="Lechner B.E."/>
            <person name="Liimatainen K."/>
            <person name="Lipzen A."/>
            <person name="Lukacs Z."/>
            <person name="Mihaltcheva S."/>
            <person name="Morgado L.N."/>
            <person name="Niskanen T."/>
            <person name="Noordeloos M.E."/>
            <person name="Ohm R.A."/>
            <person name="Ortiz-Santana B."/>
            <person name="Ovrebo C."/>
            <person name="Racz N."/>
            <person name="Riley R."/>
            <person name="Savchenko A."/>
            <person name="Shiryaev A."/>
            <person name="Soop K."/>
            <person name="Spirin V."/>
            <person name="Szebenyi C."/>
            <person name="Tomsovsky M."/>
            <person name="Tulloss R.E."/>
            <person name="Uehling J."/>
            <person name="Grigoriev I.V."/>
            <person name="Vagvolgyi C."/>
            <person name="Papp T."/>
            <person name="Martin F.M."/>
            <person name="Miettinen O."/>
            <person name="Hibbett D.S."/>
            <person name="Nagy L.G."/>
        </authorList>
    </citation>
    <scope>NUCLEOTIDE SEQUENCE [LARGE SCALE GENOMIC DNA]</scope>
    <source>
        <strain evidence="3 4">CBS 121175</strain>
    </source>
</reference>
<keyword evidence="1" id="KW-1133">Transmembrane helix</keyword>
<protein>
    <recommendedName>
        <fullName evidence="2">DUF6533 domain-containing protein</fullName>
    </recommendedName>
</protein>
<accession>A0A5C3L239</accession>
<feature type="transmembrane region" description="Helical" evidence="1">
    <location>
        <begin position="118"/>
        <end position="141"/>
    </location>
</feature>
<evidence type="ECO:0000313" key="4">
    <source>
        <dbReference type="Proteomes" id="UP000307440"/>
    </source>
</evidence>
<dbReference type="InterPro" id="IPR045340">
    <property type="entry name" value="DUF6533"/>
</dbReference>
<gene>
    <name evidence="3" type="ORF">FA15DRAFT_702283</name>
</gene>